<dbReference type="Pfam" id="PF00925">
    <property type="entry name" value="GTP_cyclohydro2"/>
    <property type="match status" value="1"/>
</dbReference>
<dbReference type="UniPathway" id="UPA00275"/>
<dbReference type="GO" id="GO:0046872">
    <property type="term" value="F:metal ion binding"/>
    <property type="evidence" value="ECO:0007669"/>
    <property type="project" value="UniProtKB-KW"/>
</dbReference>
<evidence type="ECO:0000256" key="9">
    <source>
        <dbReference type="ARBA" id="ARBA00023239"/>
    </source>
</evidence>
<feature type="domain" description="GTP cyclohydrolase II" evidence="10">
    <location>
        <begin position="208"/>
        <end position="367"/>
    </location>
</feature>
<dbReference type="InterPro" id="IPR036144">
    <property type="entry name" value="RibA-like_sf"/>
</dbReference>
<name>A0A3B1AKQ0_9ZZZZ</name>
<dbReference type="NCBIfam" id="TIGR00506">
    <property type="entry name" value="ribB"/>
    <property type="match status" value="1"/>
</dbReference>
<evidence type="ECO:0000259" key="10">
    <source>
        <dbReference type="Pfam" id="PF00925"/>
    </source>
</evidence>
<dbReference type="Gene3D" id="3.40.50.10990">
    <property type="entry name" value="GTP cyclohydrolase II"/>
    <property type="match status" value="1"/>
</dbReference>
<dbReference type="GO" id="GO:0005829">
    <property type="term" value="C:cytosol"/>
    <property type="evidence" value="ECO:0007669"/>
    <property type="project" value="TreeGrafter"/>
</dbReference>
<dbReference type="InterPro" id="IPR017945">
    <property type="entry name" value="DHBP_synth_RibB-like_a/b_dom"/>
</dbReference>
<keyword evidence="8" id="KW-0464">Manganese</keyword>
<dbReference type="EMBL" id="UOFT01000033">
    <property type="protein sequence ID" value="VAW93246.1"/>
    <property type="molecule type" value="Genomic_DNA"/>
</dbReference>
<dbReference type="EC" id="3.5.4.25" evidence="11"/>
<comment type="cofactor">
    <cofactor evidence="1">
        <name>Mn(2+)</name>
        <dbReference type="ChEBI" id="CHEBI:29035"/>
    </cofactor>
</comment>
<sequence length="369" mass="40141">MALNTTKELIEDFRLGKMIILMDDEDRENEGDLIIAAEAVQADDINFMARYGRGLICLTLTEARCTQLRLPLMVTENTESQGTNFTVTIEAAEGVTTGISAADRAVTVQAAVAADATPANLVQPGHIFPLMAQPGGVLTRAGHTEAGCDLARLAGKEPASVIVEILNEDGTMARRADLEVFAEEHNIKMGTIADLIEYRLHNEKSVEHIAESSLPTEFGEFKLHAFRNAHDGSAHLALVKGEIDSEKPVLVRVHVENSICDFFASKRADCGWPLHDAMKRIADEGAGIVVILRPGNLADTVLSQVKRYSKEDNGEDPVSADHKEDLRTFGIGAQILSELGVRHMRVLSAPKKMHALSGFGLDVVEYVHD</sequence>
<dbReference type="Pfam" id="PF00926">
    <property type="entry name" value="DHBP_synthase"/>
    <property type="match status" value="1"/>
</dbReference>
<dbReference type="NCBIfam" id="NF010626">
    <property type="entry name" value="PRK14019.1"/>
    <property type="match status" value="1"/>
</dbReference>
<comment type="pathway">
    <text evidence="3">Cofactor biosynthesis; riboflavin biosynthesis.</text>
</comment>
<reference evidence="11" key="1">
    <citation type="submission" date="2018-06" db="EMBL/GenBank/DDBJ databases">
        <authorList>
            <person name="Zhirakovskaya E."/>
        </authorList>
    </citation>
    <scope>NUCLEOTIDE SEQUENCE</scope>
</reference>
<dbReference type="GO" id="GO:0009231">
    <property type="term" value="P:riboflavin biosynthetic process"/>
    <property type="evidence" value="ECO:0007669"/>
    <property type="project" value="UniProtKB-UniPathway"/>
</dbReference>
<dbReference type="PIRSF" id="PIRSF001259">
    <property type="entry name" value="RibA"/>
    <property type="match status" value="1"/>
</dbReference>
<dbReference type="GO" id="GO:0008686">
    <property type="term" value="F:3,4-dihydroxy-2-butanone-4-phosphate synthase activity"/>
    <property type="evidence" value="ECO:0007669"/>
    <property type="project" value="UniProtKB-EC"/>
</dbReference>
<dbReference type="EC" id="4.1.99.12" evidence="11"/>
<keyword evidence="6" id="KW-0479">Metal-binding</keyword>
<dbReference type="GO" id="GO:0003935">
    <property type="term" value="F:GTP cyclohydrolase II activity"/>
    <property type="evidence" value="ECO:0007669"/>
    <property type="project" value="UniProtKB-EC"/>
</dbReference>
<evidence type="ECO:0000256" key="2">
    <source>
        <dbReference type="ARBA" id="ARBA00001946"/>
    </source>
</evidence>
<dbReference type="InterPro" id="IPR000422">
    <property type="entry name" value="DHBP_synthase_RibB"/>
</dbReference>
<evidence type="ECO:0000256" key="8">
    <source>
        <dbReference type="ARBA" id="ARBA00023211"/>
    </source>
</evidence>
<accession>A0A3B1AKQ0</accession>
<protein>
    <submittedName>
        <fullName evidence="11">3,4-dihydroxy-2-butanone 4-phosphate synthase / GTP cyclohydrolase II</fullName>
        <ecNumber evidence="11">3.5.4.25</ecNumber>
        <ecNumber evidence="11">4.1.99.12</ecNumber>
    </submittedName>
</protein>
<evidence type="ECO:0000256" key="6">
    <source>
        <dbReference type="ARBA" id="ARBA00022723"/>
    </source>
</evidence>
<comment type="similarity">
    <text evidence="4">In the N-terminal section; belongs to the DHBP synthase family.</text>
</comment>
<dbReference type="HAMAP" id="MF_00180">
    <property type="entry name" value="RibB"/>
    <property type="match status" value="1"/>
</dbReference>
<evidence type="ECO:0000256" key="1">
    <source>
        <dbReference type="ARBA" id="ARBA00001936"/>
    </source>
</evidence>
<evidence type="ECO:0000256" key="5">
    <source>
        <dbReference type="ARBA" id="ARBA00022619"/>
    </source>
</evidence>
<dbReference type="SUPFAM" id="SSF55821">
    <property type="entry name" value="YrdC/RibB"/>
    <property type="match status" value="1"/>
</dbReference>
<dbReference type="Gene3D" id="3.90.870.10">
    <property type="entry name" value="DHBP synthase"/>
    <property type="match status" value="1"/>
</dbReference>
<dbReference type="SUPFAM" id="SSF142695">
    <property type="entry name" value="RibA-like"/>
    <property type="match status" value="1"/>
</dbReference>
<dbReference type="InterPro" id="IPR032677">
    <property type="entry name" value="GTP_cyclohydro_II"/>
</dbReference>
<dbReference type="PANTHER" id="PTHR21327:SF34">
    <property type="entry name" value="3,4-DIHYDROXY-2-BUTANONE 4-PHOSPHATE SYNTHASE"/>
    <property type="match status" value="1"/>
</dbReference>
<dbReference type="PANTHER" id="PTHR21327">
    <property type="entry name" value="GTP CYCLOHYDROLASE II-RELATED"/>
    <property type="match status" value="1"/>
</dbReference>
<evidence type="ECO:0000256" key="3">
    <source>
        <dbReference type="ARBA" id="ARBA00005104"/>
    </source>
</evidence>
<keyword evidence="5" id="KW-0686">Riboflavin biosynthesis</keyword>
<keyword evidence="7" id="KW-0460">Magnesium</keyword>
<gene>
    <name evidence="11" type="ORF">MNBD_GAMMA23-1987</name>
</gene>
<keyword evidence="11" id="KW-0378">Hydrolase</keyword>
<evidence type="ECO:0000256" key="4">
    <source>
        <dbReference type="ARBA" id="ARBA00005520"/>
    </source>
</evidence>
<dbReference type="FunFam" id="3.90.870.10:FF:000001">
    <property type="entry name" value="Riboflavin biosynthesis protein RibBA"/>
    <property type="match status" value="1"/>
</dbReference>
<evidence type="ECO:0000256" key="7">
    <source>
        <dbReference type="ARBA" id="ARBA00022842"/>
    </source>
</evidence>
<evidence type="ECO:0000313" key="11">
    <source>
        <dbReference type="EMBL" id="VAW93246.1"/>
    </source>
</evidence>
<dbReference type="AlphaFoldDB" id="A0A3B1AKQ0"/>
<organism evidence="11">
    <name type="scientific">hydrothermal vent metagenome</name>
    <dbReference type="NCBI Taxonomy" id="652676"/>
    <lineage>
        <taxon>unclassified sequences</taxon>
        <taxon>metagenomes</taxon>
        <taxon>ecological metagenomes</taxon>
    </lineage>
</organism>
<keyword evidence="9 11" id="KW-0456">Lyase</keyword>
<proteinExistence type="inferred from homology"/>
<comment type="cofactor">
    <cofactor evidence="2">
        <name>Mg(2+)</name>
        <dbReference type="ChEBI" id="CHEBI:18420"/>
    </cofactor>
</comment>